<name>A0A0F9PVE4_9ZZZZ</name>
<proteinExistence type="predicted"/>
<dbReference type="InterPro" id="IPR027434">
    <property type="entry name" value="Homing_endonucl"/>
</dbReference>
<sequence>MRKLTKVQAAYLAGMVDGEGCISILRARKATQGHSSVFRIVSTDKAVLDYLLEITGLGYVRDYATSRNERNKNCKPQWGWQFSSVGMRELLPVILPYLITKREVAETALELLQSSLARGKGVSSEEKARRAVLYERLKRLNHRGLS</sequence>
<comment type="caution">
    <text evidence="1">The sequence shown here is derived from an EMBL/GenBank/DDBJ whole genome shotgun (WGS) entry which is preliminary data.</text>
</comment>
<gene>
    <name evidence="1" type="ORF">LCGC14_0796330</name>
</gene>
<dbReference type="EMBL" id="LAZR01002122">
    <property type="protein sequence ID" value="KKN34179.1"/>
    <property type="molecule type" value="Genomic_DNA"/>
</dbReference>
<protein>
    <recommendedName>
        <fullName evidence="2">Homing endonuclease LAGLIDADG domain-containing protein</fullName>
    </recommendedName>
</protein>
<dbReference type="AlphaFoldDB" id="A0A0F9PVE4"/>
<dbReference type="Gene3D" id="3.10.28.10">
    <property type="entry name" value="Homing endonucleases"/>
    <property type="match status" value="1"/>
</dbReference>
<dbReference type="SUPFAM" id="SSF55608">
    <property type="entry name" value="Homing endonucleases"/>
    <property type="match status" value="1"/>
</dbReference>
<evidence type="ECO:0008006" key="2">
    <source>
        <dbReference type="Google" id="ProtNLM"/>
    </source>
</evidence>
<accession>A0A0F9PVE4</accession>
<organism evidence="1">
    <name type="scientific">marine sediment metagenome</name>
    <dbReference type="NCBI Taxonomy" id="412755"/>
    <lineage>
        <taxon>unclassified sequences</taxon>
        <taxon>metagenomes</taxon>
        <taxon>ecological metagenomes</taxon>
    </lineage>
</organism>
<reference evidence="1" key="1">
    <citation type="journal article" date="2015" name="Nature">
        <title>Complex archaea that bridge the gap between prokaryotes and eukaryotes.</title>
        <authorList>
            <person name="Spang A."/>
            <person name="Saw J.H."/>
            <person name="Jorgensen S.L."/>
            <person name="Zaremba-Niedzwiedzka K."/>
            <person name="Martijn J."/>
            <person name="Lind A.E."/>
            <person name="van Eijk R."/>
            <person name="Schleper C."/>
            <person name="Guy L."/>
            <person name="Ettema T.J."/>
        </authorList>
    </citation>
    <scope>NUCLEOTIDE SEQUENCE</scope>
</reference>
<evidence type="ECO:0000313" key="1">
    <source>
        <dbReference type="EMBL" id="KKN34179.1"/>
    </source>
</evidence>